<protein>
    <recommendedName>
        <fullName evidence="7">Pneumococcal-type histidine triad protein</fullName>
    </recommendedName>
</protein>
<keyword evidence="5" id="KW-1185">Reference proteome</keyword>
<feature type="region of interest" description="Disordered" evidence="1">
    <location>
        <begin position="876"/>
        <end position="949"/>
    </location>
</feature>
<proteinExistence type="predicted"/>
<dbReference type="KEGG" id="asan:AWM72_04755"/>
<dbReference type="Pfam" id="PF04270">
    <property type="entry name" value="Strep_his_triad"/>
    <property type="match status" value="7"/>
</dbReference>
<dbReference type="InterPro" id="IPR037228">
    <property type="entry name" value="PhtA_dom_sf"/>
</dbReference>
<keyword evidence="2" id="KW-0472">Membrane</keyword>
<evidence type="ECO:0000256" key="2">
    <source>
        <dbReference type="SAM" id="Phobius"/>
    </source>
</evidence>
<keyword evidence="2" id="KW-1133">Transmembrane helix</keyword>
<evidence type="ECO:0000313" key="6">
    <source>
        <dbReference type="Proteomes" id="UP000234239"/>
    </source>
</evidence>
<reference evidence="5" key="2">
    <citation type="submission" date="2016-01" db="EMBL/GenBank/DDBJ databases">
        <title>Six Aerococcus type strain genome sequencing and assembly using PacBio and Illumina Hiseq.</title>
        <authorList>
            <person name="Carkaci D."/>
            <person name="Dargis R."/>
            <person name="Nielsen X.C."/>
            <person name="Skovgaard O."/>
            <person name="Fuursted K."/>
            <person name="Christensen J.J."/>
        </authorList>
    </citation>
    <scope>NUCLEOTIDE SEQUENCE [LARGE SCALE GENOMIC DNA]</scope>
    <source>
        <strain evidence="5">CCUG43001</strain>
    </source>
</reference>
<feature type="compositionally biased region" description="Polar residues" evidence="1">
    <location>
        <begin position="356"/>
        <end position="370"/>
    </location>
</feature>
<dbReference type="AlphaFoldDB" id="A0A109RDI2"/>
<feature type="compositionally biased region" description="Basic and acidic residues" evidence="1">
    <location>
        <begin position="577"/>
        <end position="612"/>
    </location>
</feature>
<keyword evidence="2" id="KW-0812">Transmembrane</keyword>
<dbReference type="SUPFAM" id="SSF142887">
    <property type="entry name" value="PhtA domain-like"/>
    <property type="match status" value="5"/>
</dbReference>
<reference evidence="4 6" key="3">
    <citation type="submission" date="2017-12" db="EMBL/GenBank/DDBJ databases">
        <title>Phylogenetic diversity of female urinary microbiome.</title>
        <authorList>
            <person name="Thomas-White K."/>
            <person name="Wolfe A.J."/>
        </authorList>
    </citation>
    <scope>NUCLEOTIDE SEQUENCE [LARGE SCALE GENOMIC DNA]</scope>
    <source>
        <strain evidence="4 6">UMB0139</strain>
    </source>
</reference>
<dbReference type="RefSeq" id="WP_067974036.1">
    <property type="nucleotide sequence ID" value="NZ_CAJHKM010000001.1"/>
</dbReference>
<feature type="compositionally biased region" description="Basic and acidic residues" evidence="1">
    <location>
        <begin position="487"/>
        <end position="500"/>
    </location>
</feature>
<feature type="region of interest" description="Disordered" evidence="1">
    <location>
        <begin position="446"/>
        <end position="500"/>
    </location>
</feature>
<feature type="compositionally biased region" description="Low complexity" evidence="1">
    <location>
        <begin position="900"/>
        <end position="912"/>
    </location>
</feature>
<dbReference type="Proteomes" id="UP000234239">
    <property type="component" value="Unassembled WGS sequence"/>
</dbReference>
<accession>A0A109RDI2</accession>
<dbReference type="NCBIfam" id="TIGR01363">
    <property type="entry name" value="strep_his_triad"/>
    <property type="match status" value="3"/>
</dbReference>
<dbReference type="OrthoDB" id="3264350at2"/>
<dbReference type="EMBL" id="PKGY01000002">
    <property type="protein sequence ID" value="PKZ22206.1"/>
    <property type="molecule type" value="Genomic_DNA"/>
</dbReference>
<reference evidence="3 5" key="1">
    <citation type="journal article" date="2016" name="Genome Announc.">
        <title>Complete Genome Sequences of Aerococcus christensenii CCUG 28831T, Aerococcus sanguinicola CCUG 43001T, Aerococcus urinae CCUG 36881T, Aerococcus urinaeequi CCUG 28094T, Aerococcus urinaehominis CCUG 42038 BT, and Aerococcus viridans CCUG 4311T.</title>
        <authorList>
            <person name="Carkaci D."/>
            <person name="Dargis R."/>
            <person name="Nielsen X.C."/>
            <person name="Skovgaard O."/>
            <person name="Fuursted K."/>
            <person name="Christensen J.J."/>
        </authorList>
    </citation>
    <scope>NUCLEOTIDE SEQUENCE [LARGE SCALE GENOMIC DNA]</scope>
    <source>
        <strain evidence="3 5">CCUG43001</strain>
    </source>
</reference>
<organism evidence="3 5">
    <name type="scientific">Aerococcus sanguinicola</name>
    <dbReference type="NCBI Taxonomy" id="119206"/>
    <lineage>
        <taxon>Bacteria</taxon>
        <taxon>Bacillati</taxon>
        <taxon>Bacillota</taxon>
        <taxon>Bacilli</taxon>
        <taxon>Lactobacillales</taxon>
        <taxon>Aerococcaceae</taxon>
        <taxon>Aerococcus</taxon>
    </lineage>
</organism>
<dbReference type="Gene3D" id="3.10.50.90">
    <property type="match status" value="6"/>
</dbReference>
<dbReference type="InterPro" id="IPR023832">
    <property type="entry name" value="His_triad_protein"/>
</dbReference>
<evidence type="ECO:0000313" key="3">
    <source>
        <dbReference type="EMBL" id="AMB94116.1"/>
    </source>
</evidence>
<sequence length="949" mass="104433">MEKKTLKQVILGATTSALLLGGAYYWGYSQGNQTEAKDSKIAYVDGQGAKTNDHQDKTPDQVSAEEGIDAEQIVVKITDDGYVTSHGDHYHYYNGKVPFDAIISEDLVMKDPNYRLEQKDIINEVKDGYIIKVDGKYYLYLKDPKKAVNVRTKEEIAEQKKLHHVKEAGGAEPMSQSAKQAISQAKAQGRYTTDDGYVFTVGSIVSDAGDAYICAHGDHFHYVPKADLSPAERAAAVAYLSGGGRASGGRGGSMAPAFNSGNQLPLQTIKQSYPNAPSSHQGGYQDNLQGLLKQVYAQPKSQRHVEADGLVFDPAKVTQKNAFGYVMPHGDHYHIIPAHQLSELERRAADAYLNQSNAPGQARPSQTQESKPVAPKKQEAPGKGLIKQEPSSHKDRPYTTDDGYVFKATDIIADEGDVYVVPHGSHFHAIPKADLSAKELAAAKRYWQGQSQAQPSTPAKVASKADQRPSGKAKPQVPAKKVQSQSHQKENTKTHASEQKLEDLSLSQLLRKLYALPQSQRHVESDGLVFDPAKVTKKNAFGYVMPHGDHYHIIPTQQLSDLERLAADRYLASGRADQADQAKEEAVKKTSEKKDSHSAKDPSAAKDKEKQRGKALPDWCLPFSEFKGNLQYADKEIEPGRFRIPHHDHYHYADRAFLNVWFDNDQDKVDRAIKTVRFLIANPEYRPAEKDGWGADVEGQQEAAKVEDKGHKVRFNGKDYQAFGKGLDGKPYTTDDGYTFSKASISEVTKDSVIAKHGDHYHVFEFGELEQDELRQVEAWMKEQGLKVEETVKEDETSEAAASDESLEAAPLAGYSFKAEDVQSRFGKGYIFSVQGQNVYMTKYNPASGRSKKATELDADQVAAVEAVLNQRQADKKAAELKENVAPQDKEAVESKASAESETTASSTPSQASKEEVRLPAASEAEGEEEPLATGQDRPSQPELAADPA</sequence>
<dbReference type="EMBL" id="CP014160">
    <property type="protein sequence ID" value="AMB94116.1"/>
    <property type="molecule type" value="Genomic_DNA"/>
</dbReference>
<feature type="compositionally biased region" description="Basic and acidic residues" evidence="1">
    <location>
        <begin position="876"/>
        <end position="899"/>
    </location>
</feature>
<feature type="compositionally biased region" description="Polar residues" evidence="1">
    <location>
        <begin position="448"/>
        <end position="457"/>
    </location>
</feature>
<name>A0A109RDI2_9LACT</name>
<evidence type="ECO:0008006" key="7">
    <source>
        <dbReference type="Google" id="ProtNLM"/>
    </source>
</evidence>
<evidence type="ECO:0000313" key="4">
    <source>
        <dbReference type="EMBL" id="PKZ22206.1"/>
    </source>
</evidence>
<feature type="compositionally biased region" description="Basic and acidic residues" evidence="1">
    <location>
        <begin position="390"/>
        <end position="399"/>
    </location>
</feature>
<feature type="transmembrane region" description="Helical" evidence="2">
    <location>
        <begin position="9"/>
        <end position="28"/>
    </location>
</feature>
<gene>
    <name evidence="3" type="ORF">AWM72_04755</name>
    <name evidence="4" type="ORF">CYJ28_03570</name>
</gene>
<feature type="region of interest" description="Disordered" evidence="1">
    <location>
        <begin position="356"/>
        <end position="401"/>
    </location>
</feature>
<evidence type="ECO:0000256" key="1">
    <source>
        <dbReference type="SAM" id="MobiDB-lite"/>
    </source>
</evidence>
<dbReference type="Proteomes" id="UP000069912">
    <property type="component" value="Chromosome"/>
</dbReference>
<evidence type="ECO:0000313" key="5">
    <source>
        <dbReference type="Proteomes" id="UP000069912"/>
    </source>
</evidence>
<dbReference type="GeneID" id="92904291"/>
<dbReference type="InterPro" id="IPR006270">
    <property type="entry name" value="Strep_his_triad_rpt"/>
</dbReference>
<feature type="region of interest" description="Disordered" evidence="1">
    <location>
        <begin position="574"/>
        <end position="613"/>
    </location>
</feature>